<organism evidence="2 3">
    <name type="scientific">Ectopseudomonas toyotomiensis</name>
    <dbReference type="NCBI Taxonomy" id="554344"/>
    <lineage>
        <taxon>Bacteria</taxon>
        <taxon>Pseudomonadati</taxon>
        <taxon>Pseudomonadota</taxon>
        <taxon>Gammaproteobacteria</taxon>
        <taxon>Pseudomonadales</taxon>
        <taxon>Pseudomonadaceae</taxon>
        <taxon>Ectopseudomonas</taxon>
    </lineage>
</organism>
<proteinExistence type="predicted"/>
<protein>
    <submittedName>
        <fullName evidence="2">Uncharacterized protein</fullName>
    </submittedName>
</protein>
<name>A0A1I5QZX4_9GAMM</name>
<evidence type="ECO:0000256" key="1">
    <source>
        <dbReference type="SAM" id="Phobius"/>
    </source>
</evidence>
<dbReference type="Proteomes" id="UP000182025">
    <property type="component" value="Unassembled WGS sequence"/>
</dbReference>
<accession>A0A1I5QZX4</accession>
<keyword evidence="3" id="KW-1185">Reference proteome</keyword>
<dbReference type="AlphaFoldDB" id="A0A1I5QZX4"/>
<keyword evidence="1" id="KW-0812">Transmembrane</keyword>
<keyword evidence="1" id="KW-1133">Transmembrane helix</keyword>
<reference evidence="3" key="1">
    <citation type="submission" date="2016-10" db="EMBL/GenBank/DDBJ databases">
        <authorList>
            <person name="Varghese N."/>
            <person name="Submissions S."/>
        </authorList>
    </citation>
    <scope>NUCLEOTIDE SEQUENCE [LARGE SCALE GENOMIC DNA]</scope>
    <source>
        <strain evidence="3">JCM 15604</strain>
    </source>
</reference>
<keyword evidence="1" id="KW-0472">Membrane</keyword>
<evidence type="ECO:0000313" key="3">
    <source>
        <dbReference type="Proteomes" id="UP000182025"/>
    </source>
</evidence>
<sequence length="35" mass="3715">MSRFTKETLRAAAVWLAIWGAALAAALIKYGVPPA</sequence>
<dbReference type="EMBL" id="FOXK01000003">
    <property type="protein sequence ID" value="SFP51799.1"/>
    <property type="molecule type" value="Genomic_DNA"/>
</dbReference>
<feature type="transmembrane region" description="Helical" evidence="1">
    <location>
        <begin position="12"/>
        <end position="32"/>
    </location>
</feature>
<gene>
    <name evidence="2" type="ORF">SAMN05216177_103218</name>
</gene>
<evidence type="ECO:0000313" key="2">
    <source>
        <dbReference type="EMBL" id="SFP51799.1"/>
    </source>
</evidence>